<evidence type="ECO:0000256" key="1">
    <source>
        <dbReference type="ARBA" id="ARBA00004611"/>
    </source>
</evidence>
<keyword evidence="4" id="KW-0966">Cell projection</keyword>
<comment type="caution">
    <text evidence="6">The sequence shown here is derived from an EMBL/GenBank/DDBJ whole genome shotgun (WGS) entry which is preliminary data.</text>
</comment>
<dbReference type="OrthoDB" id="7760980at2759"/>
<keyword evidence="5" id="KW-0175">Coiled coil</keyword>
<evidence type="ECO:0000313" key="6">
    <source>
        <dbReference type="EMBL" id="KAA6354411.1"/>
    </source>
</evidence>
<dbReference type="AlphaFoldDB" id="A0A5J4T9P9"/>
<dbReference type="GO" id="GO:0003352">
    <property type="term" value="P:regulation of cilium movement"/>
    <property type="evidence" value="ECO:0007669"/>
    <property type="project" value="TreeGrafter"/>
</dbReference>
<dbReference type="InterPro" id="IPR039750">
    <property type="entry name" value="DRC1/DRC2"/>
</dbReference>
<evidence type="ECO:0000256" key="4">
    <source>
        <dbReference type="ARBA" id="ARBA00023273"/>
    </source>
</evidence>
<comment type="subcellular location">
    <subcellularLocation>
        <location evidence="1">Cytoplasm</location>
        <location evidence="1">Cytoskeleton</location>
        <location evidence="1">Flagellum axoneme</location>
    </subcellularLocation>
</comment>
<evidence type="ECO:0000256" key="5">
    <source>
        <dbReference type="SAM" id="Coils"/>
    </source>
</evidence>
<reference evidence="6 7" key="1">
    <citation type="submission" date="2019-03" db="EMBL/GenBank/DDBJ databases">
        <title>Single cell metagenomics reveals metabolic interactions within the superorganism composed of flagellate Streblomastix strix and complex community of Bacteroidetes bacteria on its surface.</title>
        <authorList>
            <person name="Treitli S.C."/>
            <person name="Kolisko M."/>
            <person name="Husnik F."/>
            <person name="Keeling P."/>
            <person name="Hampl V."/>
        </authorList>
    </citation>
    <scope>NUCLEOTIDE SEQUENCE [LARGE SCALE GENOMIC DNA]</scope>
    <source>
        <strain evidence="6">ST1C</strain>
    </source>
</reference>
<proteinExistence type="predicted"/>
<feature type="coiled-coil region" evidence="5">
    <location>
        <begin position="116"/>
        <end position="143"/>
    </location>
</feature>
<keyword evidence="2" id="KW-0282">Flagellum</keyword>
<sequence>MANHEKQRRELLQIMQAMEERFREQMEEDKKKFEEEKKGLEEQQRNDLMTVKTNLSVRVDILTTALQELHKKYIANTEKQTQEFRLYAKKEQIDAQEIAALIRQIRRNQEMFQRVKKKIQNTVKEYTERNDALAKERDAINKHYHELKHKMAIYHANQQV</sequence>
<protein>
    <submittedName>
        <fullName evidence="6">Uncharacterized protein</fullName>
    </submittedName>
</protein>
<accession>A0A5J4T9P9</accession>
<dbReference type="PANTHER" id="PTHR21625:SF0">
    <property type="entry name" value="DYNEIN REGULATORY COMPLEX SUBUNIT 2"/>
    <property type="match status" value="1"/>
</dbReference>
<dbReference type="GO" id="GO:0070286">
    <property type="term" value="P:axonemal dynein complex assembly"/>
    <property type="evidence" value="ECO:0007669"/>
    <property type="project" value="InterPro"/>
</dbReference>
<dbReference type="GO" id="GO:0005858">
    <property type="term" value="C:axonemal dynein complex"/>
    <property type="evidence" value="ECO:0007669"/>
    <property type="project" value="InterPro"/>
</dbReference>
<gene>
    <name evidence="6" type="ORF">EZS28_050062</name>
</gene>
<dbReference type="PANTHER" id="PTHR21625">
    <property type="entry name" value="NYD-SP28 PROTEIN"/>
    <property type="match status" value="1"/>
</dbReference>
<organism evidence="6 7">
    <name type="scientific">Streblomastix strix</name>
    <dbReference type="NCBI Taxonomy" id="222440"/>
    <lineage>
        <taxon>Eukaryota</taxon>
        <taxon>Metamonada</taxon>
        <taxon>Preaxostyla</taxon>
        <taxon>Oxymonadida</taxon>
        <taxon>Streblomastigidae</taxon>
        <taxon>Streblomastix</taxon>
    </lineage>
</organism>
<dbReference type="Proteomes" id="UP000324800">
    <property type="component" value="Unassembled WGS sequence"/>
</dbReference>
<evidence type="ECO:0000313" key="7">
    <source>
        <dbReference type="Proteomes" id="UP000324800"/>
    </source>
</evidence>
<evidence type="ECO:0000256" key="2">
    <source>
        <dbReference type="ARBA" id="ARBA00022846"/>
    </source>
</evidence>
<keyword evidence="3" id="KW-0969">Cilium</keyword>
<evidence type="ECO:0000256" key="3">
    <source>
        <dbReference type="ARBA" id="ARBA00023069"/>
    </source>
</evidence>
<dbReference type="GO" id="GO:0060285">
    <property type="term" value="P:cilium-dependent cell motility"/>
    <property type="evidence" value="ECO:0007669"/>
    <property type="project" value="TreeGrafter"/>
</dbReference>
<name>A0A5J4T9P9_9EUKA</name>
<dbReference type="EMBL" id="SNRW01036380">
    <property type="protein sequence ID" value="KAA6354411.1"/>
    <property type="molecule type" value="Genomic_DNA"/>
</dbReference>
<feature type="coiled-coil region" evidence="5">
    <location>
        <begin position="1"/>
        <end position="46"/>
    </location>
</feature>